<dbReference type="Gene3D" id="3.20.20.70">
    <property type="entry name" value="Aldolase class I"/>
    <property type="match status" value="1"/>
</dbReference>
<feature type="chain" id="PRO_5013020619" evidence="4">
    <location>
        <begin position="28"/>
        <end position="668"/>
    </location>
</feature>
<dbReference type="Pfam" id="PF10566">
    <property type="entry name" value="Glyco_hydro_97"/>
    <property type="match status" value="1"/>
</dbReference>
<dbReference type="Pfam" id="PF14509">
    <property type="entry name" value="GH97_C"/>
    <property type="match status" value="1"/>
</dbReference>
<evidence type="ECO:0000259" key="6">
    <source>
        <dbReference type="Pfam" id="PF14508"/>
    </source>
</evidence>
<dbReference type="InterPro" id="IPR014718">
    <property type="entry name" value="GH-type_carb-bd"/>
</dbReference>
<evidence type="ECO:0000259" key="7">
    <source>
        <dbReference type="Pfam" id="PF14509"/>
    </source>
</evidence>
<dbReference type="InterPro" id="IPR029486">
    <property type="entry name" value="GH97_N"/>
</dbReference>
<dbReference type="PANTHER" id="PTHR35803">
    <property type="entry name" value="GLUCAN 1,4-ALPHA-GLUCOSIDASE SUSB-RELATED"/>
    <property type="match status" value="1"/>
</dbReference>
<dbReference type="GO" id="GO:0030246">
    <property type="term" value="F:carbohydrate binding"/>
    <property type="evidence" value="ECO:0007669"/>
    <property type="project" value="InterPro"/>
</dbReference>
<feature type="domain" description="Glycosyl-hydrolase 97 N-terminal" evidence="6">
    <location>
        <begin position="35"/>
        <end position="281"/>
    </location>
</feature>
<dbReference type="Proteomes" id="UP000185207">
    <property type="component" value="Unassembled WGS sequence"/>
</dbReference>
<dbReference type="STRING" id="1416779.SAMN05444409_3277"/>
<dbReference type="EMBL" id="FSRK01000002">
    <property type="protein sequence ID" value="SIO38974.1"/>
    <property type="molecule type" value="Genomic_DNA"/>
</dbReference>
<evidence type="ECO:0000256" key="1">
    <source>
        <dbReference type="ARBA" id="ARBA00001913"/>
    </source>
</evidence>
<comment type="subunit">
    <text evidence="2">Monomer.</text>
</comment>
<keyword evidence="4" id="KW-0732">Signal</keyword>
<feature type="domain" description="Glycosyl-hydrolase 97 C-terminal oligomerisation" evidence="7">
    <location>
        <begin position="565"/>
        <end position="665"/>
    </location>
</feature>
<dbReference type="InterPro" id="IPR017853">
    <property type="entry name" value="GH"/>
</dbReference>
<dbReference type="InterPro" id="IPR052720">
    <property type="entry name" value="Glycosyl_hydrolase_97"/>
</dbReference>
<dbReference type="InterPro" id="IPR013785">
    <property type="entry name" value="Aldolase_TIM"/>
</dbReference>
<evidence type="ECO:0000313" key="9">
    <source>
        <dbReference type="Proteomes" id="UP000185207"/>
    </source>
</evidence>
<dbReference type="Gene3D" id="2.70.98.10">
    <property type="match status" value="1"/>
</dbReference>
<protein>
    <submittedName>
        <fullName evidence="8">Alpha-glucosidase</fullName>
    </submittedName>
</protein>
<evidence type="ECO:0000256" key="4">
    <source>
        <dbReference type="SAM" id="SignalP"/>
    </source>
</evidence>
<keyword evidence="3" id="KW-0106">Calcium</keyword>
<keyword evidence="9" id="KW-1185">Reference proteome</keyword>
<proteinExistence type="predicted"/>
<dbReference type="PANTHER" id="PTHR35803:SF1">
    <property type="entry name" value="GLUCAN 1,4-ALPHA-GLUCOSIDASE SUSB"/>
    <property type="match status" value="1"/>
</dbReference>
<dbReference type="InterPro" id="IPR029483">
    <property type="entry name" value="GH97_C"/>
</dbReference>
<feature type="signal peptide" evidence="4">
    <location>
        <begin position="1"/>
        <end position="27"/>
    </location>
</feature>
<sequence length="668" mass="75776">MKVNCRDFLKILSVVILLFGFSPTVDAQNLKNDIVKSPDGSITLEFGTNQGKVFYKVSKDGKSILNDSYLGFELKESSLKDNFSVKNISHSKFDETWQQPWGEEIDVRNHYNEMKVSVKENSKLAREFVINFRVFDDGFGFRYEFPKQKNLKEFVIMDELTEFNFADDHKTWSIPYNTEFYEGLFKSNPISKLDTVATPLTMETKSGLFLTVHQANLTDYAMMNLAGDKTSTKLKAYLTPWATGEKVFAKAPSVTPWKTMIIAKSAGDLMLSRLMLNLNEPNKLGDVSWIKPGRYIGIWWAIHMEKYTWKAGPNHGAKTENVLRYIDFAAKHNFSGVLVEGWNKGWEDWKDFKFSEPYPDFDIKKITDYAKSKNVTLIGHHETAGNTVNYESQMSDAFAYYKKYGVDVVKTGYVGGKLDGKQPHSSQYGVRHYRKVIEEAAKHKIMIDNHEPVMPTGLQRTLPNLMTQEGVRGQEWDAWSKDGGNPPEHTTIIPFTRGLAGPIDFTPGTFNFTNPVLPNTKVHTTLAKQLALSVVIYSPLQMASDMIENYENNPAFEFITNCPTDWSKTVVPDAKIGDFVTIARKDKASENWFLGSITNKDARTVKLDLKFLDAGKKYKAKIFRDGKGADYEKNPYPVIIEEKEVDSKTILSVDLARSGGVAIIFTKL</sequence>
<feature type="domain" description="Glycosyl-hydrolase 97 catalytic" evidence="5">
    <location>
        <begin position="299"/>
        <end position="471"/>
    </location>
</feature>
<evidence type="ECO:0000256" key="3">
    <source>
        <dbReference type="ARBA" id="ARBA00022837"/>
    </source>
</evidence>
<accession>A0A1N6J3R5</accession>
<dbReference type="AlphaFoldDB" id="A0A1N6J3R5"/>
<comment type="cofactor">
    <cofactor evidence="1">
        <name>Ca(2+)</name>
        <dbReference type="ChEBI" id="CHEBI:29108"/>
    </cofactor>
</comment>
<evidence type="ECO:0000313" key="8">
    <source>
        <dbReference type="EMBL" id="SIO38974.1"/>
    </source>
</evidence>
<reference evidence="9" key="1">
    <citation type="submission" date="2016-11" db="EMBL/GenBank/DDBJ databases">
        <authorList>
            <person name="Varghese N."/>
            <person name="Submissions S."/>
        </authorList>
    </citation>
    <scope>NUCLEOTIDE SEQUENCE [LARGE SCALE GENOMIC DNA]</scope>
    <source>
        <strain evidence="9">DSM 27623</strain>
    </source>
</reference>
<organism evidence="8 9">
    <name type="scientific">Epilithonimonas zeae</name>
    <dbReference type="NCBI Taxonomy" id="1416779"/>
    <lineage>
        <taxon>Bacteria</taxon>
        <taxon>Pseudomonadati</taxon>
        <taxon>Bacteroidota</taxon>
        <taxon>Flavobacteriia</taxon>
        <taxon>Flavobacteriales</taxon>
        <taxon>Weeksellaceae</taxon>
        <taxon>Chryseobacterium group</taxon>
        <taxon>Epilithonimonas</taxon>
    </lineage>
</organism>
<dbReference type="Pfam" id="PF14508">
    <property type="entry name" value="GH97_N"/>
    <property type="match status" value="1"/>
</dbReference>
<dbReference type="InterPro" id="IPR019563">
    <property type="entry name" value="GH97_catalytic"/>
</dbReference>
<dbReference type="SUPFAM" id="SSF51445">
    <property type="entry name" value="(Trans)glycosidases"/>
    <property type="match status" value="1"/>
</dbReference>
<gene>
    <name evidence="8" type="ORF">SAMN05444409_3277</name>
</gene>
<dbReference type="RefSeq" id="WP_074236367.1">
    <property type="nucleotide sequence ID" value="NZ_FSRK01000002.1"/>
</dbReference>
<name>A0A1N6J3R5_9FLAO</name>
<evidence type="ECO:0000256" key="2">
    <source>
        <dbReference type="ARBA" id="ARBA00011245"/>
    </source>
</evidence>
<evidence type="ECO:0000259" key="5">
    <source>
        <dbReference type="Pfam" id="PF10566"/>
    </source>
</evidence>
<dbReference type="OrthoDB" id="57532at2"/>